<gene>
    <name evidence="1" type="ORF">Bca52824_070053</name>
</gene>
<evidence type="ECO:0000313" key="1">
    <source>
        <dbReference type="EMBL" id="KAG2262974.1"/>
    </source>
</evidence>
<comment type="caution">
    <text evidence="1">The sequence shown here is derived from an EMBL/GenBank/DDBJ whole genome shotgun (WGS) entry which is preliminary data.</text>
</comment>
<dbReference type="Proteomes" id="UP000886595">
    <property type="component" value="Unassembled WGS sequence"/>
</dbReference>
<protein>
    <submittedName>
        <fullName evidence="1">Uncharacterized protein</fullName>
    </submittedName>
</protein>
<keyword evidence="2" id="KW-1185">Reference proteome</keyword>
<organism evidence="1 2">
    <name type="scientific">Brassica carinata</name>
    <name type="common">Ethiopian mustard</name>
    <name type="synonym">Abyssinian cabbage</name>
    <dbReference type="NCBI Taxonomy" id="52824"/>
    <lineage>
        <taxon>Eukaryota</taxon>
        <taxon>Viridiplantae</taxon>
        <taxon>Streptophyta</taxon>
        <taxon>Embryophyta</taxon>
        <taxon>Tracheophyta</taxon>
        <taxon>Spermatophyta</taxon>
        <taxon>Magnoliopsida</taxon>
        <taxon>eudicotyledons</taxon>
        <taxon>Gunneridae</taxon>
        <taxon>Pentapetalae</taxon>
        <taxon>rosids</taxon>
        <taxon>malvids</taxon>
        <taxon>Brassicales</taxon>
        <taxon>Brassicaceae</taxon>
        <taxon>Brassiceae</taxon>
        <taxon>Brassica</taxon>
    </lineage>
</organism>
<evidence type="ECO:0000313" key="2">
    <source>
        <dbReference type="Proteomes" id="UP000886595"/>
    </source>
</evidence>
<dbReference type="AlphaFoldDB" id="A0A8X7Q8I3"/>
<accession>A0A8X7Q8I3</accession>
<reference evidence="1 2" key="1">
    <citation type="submission" date="2020-02" db="EMBL/GenBank/DDBJ databases">
        <authorList>
            <person name="Ma Q."/>
            <person name="Huang Y."/>
            <person name="Song X."/>
            <person name="Pei D."/>
        </authorList>
    </citation>
    <scope>NUCLEOTIDE SEQUENCE [LARGE SCALE GENOMIC DNA]</scope>
    <source>
        <strain evidence="1">Sxm20200214</strain>
        <tissue evidence="1">Leaf</tissue>
    </source>
</reference>
<proteinExistence type="predicted"/>
<dbReference type="EMBL" id="JAAMPC010000014">
    <property type="protein sequence ID" value="KAG2262974.1"/>
    <property type="molecule type" value="Genomic_DNA"/>
</dbReference>
<sequence length="72" mass="8104">MVGQQQRVPPPWNVVQISSICVILEGGFIISRFDSVQANVPDDPTEHPLDKVEVLQDELDCFPYQISGYPFT</sequence>
<dbReference type="OrthoDB" id="1421096at2759"/>
<name>A0A8X7Q8I3_BRACI</name>